<proteinExistence type="predicted"/>
<dbReference type="Pfam" id="PF05141">
    <property type="entry name" value="DIT1_PvcA"/>
    <property type="match status" value="1"/>
</dbReference>
<accession>A0A117NNB6</accession>
<dbReference type="Proteomes" id="UP000055045">
    <property type="component" value="Unassembled WGS sequence"/>
</dbReference>
<organism evidence="1 2">
    <name type="scientific">Penicillium freii</name>
    <dbReference type="NCBI Taxonomy" id="48697"/>
    <lineage>
        <taxon>Eukaryota</taxon>
        <taxon>Fungi</taxon>
        <taxon>Dikarya</taxon>
        <taxon>Ascomycota</taxon>
        <taxon>Pezizomycotina</taxon>
        <taxon>Eurotiomycetes</taxon>
        <taxon>Eurotiomycetidae</taxon>
        <taxon>Eurotiales</taxon>
        <taxon>Aspergillaceae</taxon>
        <taxon>Penicillium</taxon>
    </lineage>
</organism>
<evidence type="ECO:0008006" key="3">
    <source>
        <dbReference type="Google" id="ProtNLM"/>
    </source>
</evidence>
<dbReference type="AlphaFoldDB" id="A0A117NNB6"/>
<dbReference type="EMBL" id="LLXE01000169">
    <property type="protein sequence ID" value="KUM60590.1"/>
    <property type="molecule type" value="Genomic_DNA"/>
</dbReference>
<dbReference type="STRING" id="48697.A0A117NNB6"/>
<evidence type="ECO:0000313" key="1">
    <source>
        <dbReference type="EMBL" id="KUM60590.1"/>
    </source>
</evidence>
<comment type="caution">
    <text evidence="1">The sequence shown here is derived from an EMBL/GenBank/DDBJ whole genome shotgun (WGS) entry which is preliminary data.</text>
</comment>
<dbReference type="PANTHER" id="PTHR37285">
    <property type="entry name" value="SPORE WALL MATURATION PROTEIN DIT1"/>
    <property type="match status" value="1"/>
</dbReference>
<name>A0A117NNB6_PENFR</name>
<dbReference type="InterPro" id="IPR007817">
    <property type="entry name" value="Isocyanide_synthase_DIT1"/>
</dbReference>
<protein>
    <recommendedName>
        <fullName evidence="3">TauD/TfdA-like domain-containing protein</fullName>
    </recommendedName>
</protein>
<evidence type="ECO:0000313" key="2">
    <source>
        <dbReference type="Proteomes" id="UP000055045"/>
    </source>
</evidence>
<keyword evidence="2" id="KW-1185">Reference proteome</keyword>
<reference evidence="1 2" key="1">
    <citation type="submission" date="2015-10" db="EMBL/GenBank/DDBJ databases">
        <title>Genome sequencing of Penicillium freii.</title>
        <authorList>
            <person name="Nguyen H.D."/>
            <person name="Visagie C.M."/>
            <person name="Seifert K.A."/>
        </authorList>
    </citation>
    <scope>NUCLEOTIDE SEQUENCE [LARGE SCALE GENOMIC DNA]</scope>
    <source>
        <strain evidence="1 2">DAOM 242723</strain>
    </source>
</reference>
<dbReference type="PANTHER" id="PTHR37285:SF5">
    <property type="entry name" value="SPORE WALL MATURATION PROTEIN DIT1"/>
    <property type="match status" value="1"/>
</dbReference>
<gene>
    <name evidence="1" type="ORF">ACN42_g6558</name>
</gene>
<sequence length="387" mass="44577">MKFEYAPDEVPQKVVEVLKRFCLHSSKDGHQKDIGRVFESVPEKLKINITANQPITMVLPAFPWKSPNQDKVLGYGADLGEEMGLAKLNHLCEEISKVYPYGARLILIDDVDLVGVPDDEYYDYGIELRKIAQKKHFSCIHFTRLMNLLGLGDGEKIPKADYLRLVSTCREKLMSPTYFDPTFDIDHELRTNPDTNTTYRSYFSRISEDLKWAKGFDPLVAADPTLYSTEVSKMAKTMINRLIAYEAVINATLGKYIRLSIHPSLGRNKISIPLLRQGDMFGDMPWHASVVVLSNGEIKTGRSREFHELYEVVMKHGRPYYFRERSPVYEWEAEVEFQHDYDGLIVKNTSQRVQRLGRDDRLKLARLIVQYQTKSVRVEGFDLPNDA</sequence>